<keyword evidence="2" id="KW-1185">Reference proteome</keyword>
<organism evidence="1 2">
    <name type="scientific">Sphingobacterium siyangense</name>
    <dbReference type="NCBI Taxonomy" id="459529"/>
    <lineage>
        <taxon>Bacteria</taxon>
        <taxon>Pseudomonadati</taxon>
        <taxon>Bacteroidota</taxon>
        <taxon>Sphingobacteriia</taxon>
        <taxon>Sphingobacteriales</taxon>
        <taxon>Sphingobacteriaceae</taxon>
        <taxon>Sphingobacterium</taxon>
    </lineage>
</organism>
<dbReference type="AlphaFoldDB" id="A0A420FPC9"/>
<name>A0A420FPC9_9SPHI</name>
<gene>
    <name evidence="1" type="ORF">BCY89_07570</name>
</gene>
<sequence>MDNKKLMEIDQYIDTLSDTEQQIIRQFRKAISENDNTVSESFGKFMSNPNAISFNEQGVFKYGLTVAKNYISFHSLIIYTNPELMEELKLKIPKAKFQKGCINFKTLDEFPASVLAEHIQVSSKIDFSPMINRYLRKK</sequence>
<proteinExistence type="predicted"/>
<dbReference type="SUPFAM" id="SSF159888">
    <property type="entry name" value="YdhG-like"/>
    <property type="match status" value="1"/>
</dbReference>
<protein>
    <submittedName>
        <fullName evidence="1">Uncharacterized protein</fullName>
    </submittedName>
</protein>
<reference evidence="1 2" key="1">
    <citation type="submission" date="2016-07" db="EMBL/GenBank/DDBJ databases">
        <title>Genome analysis of Sphingobacterium siyangense T12B17.</title>
        <authorList>
            <person name="Xu D."/>
            <person name="Su Y."/>
            <person name="Zheng S."/>
        </authorList>
    </citation>
    <scope>NUCLEOTIDE SEQUENCE [LARGE SCALE GENOMIC DNA]</scope>
    <source>
        <strain evidence="1 2">T12B17</strain>
    </source>
</reference>
<comment type="caution">
    <text evidence="1">The sequence shown here is derived from an EMBL/GenBank/DDBJ whole genome shotgun (WGS) entry which is preliminary data.</text>
</comment>
<dbReference type="EMBL" id="MCAQ01000023">
    <property type="protein sequence ID" value="RKF34814.1"/>
    <property type="molecule type" value="Genomic_DNA"/>
</dbReference>
<evidence type="ECO:0000313" key="1">
    <source>
        <dbReference type="EMBL" id="RKF34814.1"/>
    </source>
</evidence>
<evidence type="ECO:0000313" key="2">
    <source>
        <dbReference type="Proteomes" id="UP000286402"/>
    </source>
</evidence>
<dbReference type="Proteomes" id="UP000286402">
    <property type="component" value="Unassembled WGS sequence"/>
</dbReference>
<accession>A0A420FPC9</accession>
<dbReference type="Gene3D" id="3.90.1150.200">
    <property type="match status" value="1"/>
</dbReference>